<gene>
    <name evidence="2" type="ORF">Syun_016591</name>
</gene>
<dbReference type="Proteomes" id="UP001420932">
    <property type="component" value="Unassembled WGS sequence"/>
</dbReference>
<organism evidence="2 3">
    <name type="scientific">Stephania yunnanensis</name>
    <dbReference type="NCBI Taxonomy" id="152371"/>
    <lineage>
        <taxon>Eukaryota</taxon>
        <taxon>Viridiplantae</taxon>
        <taxon>Streptophyta</taxon>
        <taxon>Embryophyta</taxon>
        <taxon>Tracheophyta</taxon>
        <taxon>Spermatophyta</taxon>
        <taxon>Magnoliopsida</taxon>
        <taxon>Ranunculales</taxon>
        <taxon>Menispermaceae</taxon>
        <taxon>Menispermoideae</taxon>
        <taxon>Cissampelideae</taxon>
        <taxon>Stephania</taxon>
    </lineage>
</organism>
<reference evidence="2 3" key="1">
    <citation type="submission" date="2024-01" db="EMBL/GenBank/DDBJ databases">
        <title>Genome assemblies of Stephania.</title>
        <authorList>
            <person name="Yang L."/>
        </authorList>
    </citation>
    <scope>NUCLEOTIDE SEQUENCE [LARGE SCALE GENOMIC DNA]</scope>
    <source>
        <strain evidence="2">YNDBR</strain>
        <tissue evidence="2">Leaf</tissue>
    </source>
</reference>
<accession>A0AAP0P2L5</accession>
<sequence>MATSQRAMMVAEPATKSGDQRQGLHRQLRQIMPASGEGFRRGDEQPQPAASAEGLAGGDRRQLHKERRRPWGSGMKTATSLRTAKRGFPTRLRIAATSGGGCTGSGGRGRCKRRLRRQRQQSATASEAAKADSTASRGRGDDSQRQQTVRLGERFQQARQRSKRVAGRGF</sequence>
<name>A0AAP0P2L5_9MAGN</name>
<feature type="region of interest" description="Disordered" evidence="1">
    <location>
        <begin position="1"/>
        <end position="170"/>
    </location>
</feature>
<evidence type="ECO:0000313" key="3">
    <source>
        <dbReference type="Proteomes" id="UP001420932"/>
    </source>
</evidence>
<evidence type="ECO:0000256" key="1">
    <source>
        <dbReference type="SAM" id="MobiDB-lite"/>
    </source>
</evidence>
<feature type="compositionally biased region" description="Basic residues" evidence="1">
    <location>
        <begin position="160"/>
        <end position="170"/>
    </location>
</feature>
<keyword evidence="3" id="KW-1185">Reference proteome</keyword>
<protein>
    <submittedName>
        <fullName evidence="2">Uncharacterized protein</fullName>
    </submittedName>
</protein>
<feature type="compositionally biased region" description="Gly residues" evidence="1">
    <location>
        <begin position="98"/>
        <end position="108"/>
    </location>
</feature>
<dbReference type="EMBL" id="JBBNAF010000007">
    <property type="protein sequence ID" value="KAK9127794.1"/>
    <property type="molecule type" value="Genomic_DNA"/>
</dbReference>
<dbReference type="AlphaFoldDB" id="A0AAP0P2L5"/>
<proteinExistence type="predicted"/>
<comment type="caution">
    <text evidence="2">The sequence shown here is derived from an EMBL/GenBank/DDBJ whole genome shotgun (WGS) entry which is preliminary data.</text>
</comment>
<evidence type="ECO:0000313" key="2">
    <source>
        <dbReference type="EMBL" id="KAK9127794.1"/>
    </source>
</evidence>
<feature type="compositionally biased region" description="Basic residues" evidence="1">
    <location>
        <begin position="109"/>
        <end position="119"/>
    </location>
</feature>